<dbReference type="Pfam" id="PF00412">
    <property type="entry name" value="LIM"/>
    <property type="match status" value="3"/>
</dbReference>
<reference evidence="9" key="1">
    <citation type="submission" date="2019-12" db="UniProtKB">
        <authorList>
            <consortium name="WormBaseParasite"/>
        </authorList>
    </citation>
    <scope>IDENTIFICATION</scope>
</reference>
<name>A0A5S6QDS8_TRIMR</name>
<evidence type="ECO:0000313" key="8">
    <source>
        <dbReference type="Proteomes" id="UP000046395"/>
    </source>
</evidence>
<accession>A0A5S6QDS8</accession>
<evidence type="ECO:0000256" key="1">
    <source>
        <dbReference type="ARBA" id="ARBA00022723"/>
    </source>
</evidence>
<dbReference type="PANTHER" id="PTHR24207:SF2">
    <property type="entry name" value="ZYX102 PROTEIN"/>
    <property type="match status" value="1"/>
</dbReference>
<dbReference type="PANTHER" id="PTHR24207">
    <property type="entry name" value="ZYX102 PROTEIN"/>
    <property type="match status" value="1"/>
</dbReference>
<feature type="domain" description="LIM zinc-binding" evidence="7">
    <location>
        <begin position="194"/>
        <end position="264"/>
    </location>
</feature>
<organism evidence="8 9">
    <name type="scientific">Trichuris muris</name>
    <name type="common">Mouse whipworm</name>
    <dbReference type="NCBI Taxonomy" id="70415"/>
    <lineage>
        <taxon>Eukaryota</taxon>
        <taxon>Metazoa</taxon>
        <taxon>Ecdysozoa</taxon>
        <taxon>Nematoda</taxon>
        <taxon>Enoplea</taxon>
        <taxon>Dorylaimia</taxon>
        <taxon>Trichinellida</taxon>
        <taxon>Trichuridae</taxon>
        <taxon>Trichuris</taxon>
    </lineage>
</organism>
<dbReference type="PROSITE" id="PS50023">
    <property type="entry name" value="LIM_DOMAIN_2"/>
    <property type="match status" value="2"/>
</dbReference>
<dbReference type="Proteomes" id="UP000046395">
    <property type="component" value="Unassembled WGS sequence"/>
</dbReference>
<evidence type="ECO:0000256" key="5">
    <source>
        <dbReference type="PROSITE-ProRule" id="PRU00125"/>
    </source>
</evidence>
<evidence type="ECO:0000256" key="6">
    <source>
        <dbReference type="SAM" id="MobiDB-lite"/>
    </source>
</evidence>
<dbReference type="GO" id="GO:0005925">
    <property type="term" value="C:focal adhesion"/>
    <property type="evidence" value="ECO:0007669"/>
    <property type="project" value="TreeGrafter"/>
</dbReference>
<evidence type="ECO:0000256" key="3">
    <source>
        <dbReference type="ARBA" id="ARBA00022833"/>
    </source>
</evidence>
<dbReference type="SUPFAM" id="SSF57716">
    <property type="entry name" value="Glucocorticoid receptor-like (DNA-binding domain)"/>
    <property type="match status" value="3"/>
</dbReference>
<dbReference type="WBParaSite" id="TMUE_1000005383.1">
    <property type="protein sequence ID" value="TMUE_1000005383.1"/>
    <property type="gene ID" value="WBGene00289600"/>
</dbReference>
<evidence type="ECO:0000313" key="9">
    <source>
        <dbReference type="WBParaSite" id="TMUE_1000005383.1"/>
    </source>
</evidence>
<sequence>METSSLHSRTTGTGSPRVQFDPDALFEELDATLQLRSNKDSSYTRPGNSMQMKRDEETELDRLTNRLIHCMRTGKDECAICGLAISGKACVALDQTYHVECFTCVACGQNLAGKSFYLADGKHYCEKDFLDTLEKCASCYMPITEKILRAIGKSYHPLCFVCSVCSKCLDGVGFTVDESNRVHCVDCFHSKHAPRCATCMKPIVPERGAQESTRIIALDKSFHVNCYKCEDCGLLLSSSIEGHECYPLDNHLLCRSCNTARICQMTT</sequence>
<protein>
    <submittedName>
        <fullName evidence="9">LIM zinc-binding domain-containing protein</fullName>
    </submittedName>
</protein>
<feature type="domain" description="LIM zinc-binding" evidence="7">
    <location>
        <begin position="76"/>
        <end position="135"/>
    </location>
</feature>
<evidence type="ECO:0000259" key="7">
    <source>
        <dbReference type="PROSITE" id="PS50023"/>
    </source>
</evidence>
<dbReference type="GO" id="GO:0001725">
    <property type="term" value="C:stress fiber"/>
    <property type="evidence" value="ECO:0007669"/>
    <property type="project" value="TreeGrafter"/>
</dbReference>
<dbReference type="PROSITE" id="PS00478">
    <property type="entry name" value="LIM_DOMAIN_1"/>
    <property type="match status" value="2"/>
</dbReference>
<keyword evidence="8" id="KW-1185">Reference proteome</keyword>
<dbReference type="SMART" id="SM00132">
    <property type="entry name" value="LIM"/>
    <property type="match status" value="3"/>
</dbReference>
<keyword evidence="3 5" id="KW-0862">Zinc</keyword>
<keyword evidence="2" id="KW-0677">Repeat</keyword>
<dbReference type="FunFam" id="2.10.110.10:FF:000057">
    <property type="entry name" value="Zyxin"/>
    <property type="match status" value="1"/>
</dbReference>
<dbReference type="STRING" id="70415.A0A5S6QDS8"/>
<feature type="compositionally biased region" description="Polar residues" evidence="6">
    <location>
        <begin position="1"/>
        <end position="16"/>
    </location>
</feature>
<keyword evidence="1 5" id="KW-0479">Metal-binding</keyword>
<dbReference type="GO" id="GO:0046872">
    <property type="term" value="F:metal ion binding"/>
    <property type="evidence" value="ECO:0007669"/>
    <property type="project" value="UniProtKB-KW"/>
</dbReference>
<dbReference type="Gene3D" id="2.10.110.10">
    <property type="entry name" value="Cysteine Rich Protein"/>
    <property type="match status" value="3"/>
</dbReference>
<dbReference type="GO" id="GO:0098609">
    <property type="term" value="P:cell-cell adhesion"/>
    <property type="evidence" value="ECO:0007669"/>
    <property type="project" value="TreeGrafter"/>
</dbReference>
<dbReference type="AlphaFoldDB" id="A0A5S6QDS8"/>
<dbReference type="InterPro" id="IPR001781">
    <property type="entry name" value="Znf_LIM"/>
</dbReference>
<proteinExistence type="predicted"/>
<evidence type="ECO:0000256" key="2">
    <source>
        <dbReference type="ARBA" id="ARBA00022737"/>
    </source>
</evidence>
<evidence type="ECO:0000256" key="4">
    <source>
        <dbReference type="ARBA" id="ARBA00023038"/>
    </source>
</evidence>
<feature type="region of interest" description="Disordered" evidence="6">
    <location>
        <begin position="1"/>
        <end position="21"/>
    </location>
</feature>
<dbReference type="FunFam" id="2.10.110.10:FF:000020">
    <property type="entry name" value="PDZ and LIM domain protein 5"/>
    <property type="match status" value="1"/>
</dbReference>
<keyword evidence="4 5" id="KW-0440">LIM domain</keyword>